<keyword evidence="1" id="KW-0812">Transmembrane</keyword>
<evidence type="ECO:0000256" key="1">
    <source>
        <dbReference type="SAM" id="Phobius"/>
    </source>
</evidence>
<reference evidence="2 3" key="1">
    <citation type="submission" date="2021-05" db="EMBL/GenBank/DDBJ databases">
        <title>Genome Assembly of Synthetic Allotetraploid Brassica napus Reveals Homoeologous Exchanges between Subgenomes.</title>
        <authorList>
            <person name="Davis J.T."/>
        </authorList>
    </citation>
    <scope>NUCLEOTIDE SEQUENCE [LARGE SCALE GENOMIC DNA]</scope>
    <source>
        <strain evidence="3">cv. Da-Ae</strain>
        <tissue evidence="2">Seedling</tissue>
    </source>
</reference>
<protein>
    <submittedName>
        <fullName evidence="2">Uncharacterized protein</fullName>
    </submittedName>
</protein>
<feature type="non-terminal residue" evidence="2">
    <location>
        <position position="174"/>
    </location>
</feature>
<keyword evidence="3" id="KW-1185">Reference proteome</keyword>
<dbReference type="EMBL" id="JAGKQM010000013">
    <property type="protein sequence ID" value="KAH0893101.1"/>
    <property type="molecule type" value="Genomic_DNA"/>
</dbReference>
<feature type="non-terminal residue" evidence="2">
    <location>
        <position position="1"/>
    </location>
</feature>
<dbReference type="Proteomes" id="UP000824890">
    <property type="component" value="Unassembled WGS sequence"/>
</dbReference>
<keyword evidence="1" id="KW-1133">Transmembrane helix</keyword>
<comment type="caution">
    <text evidence="2">The sequence shown here is derived from an EMBL/GenBank/DDBJ whole genome shotgun (WGS) entry which is preliminary data.</text>
</comment>
<name>A0ABQ8AKS5_BRANA</name>
<gene>
    <name evidence="2" type="ORF">HID58_055530</name>
</gene>
<evidence type="ECO:0000313" key="2">
    <source>
        <dbReference type="EMBL" id="KAH0893101.1"/>
    </source>
</evidence>
<feature type="transmembrane region" description="Helical" evidence="1">
    <location>
        <begin position="73"/>
        <end position="93"/>
    </location>
</feature>
<proteinExistence type="predicted"/>
<keyword evidence="1" id="KW-0472">Membrane</keyword>
<evidence type="ECO:0000313" key="3">
    <source>
        <dbReference type="Proteomes" id="UP000824890"/>
    </source>
</evidence>
<organism evidence="2 3">
    <name type="scientific">Brassica napus</name>
    <name type="common">Rape</name>
    <dbReference type="NCBI Taxonomy" id="3708"/>
    <lineage>
        <taxon>Eukaryota</taxon>
        <taxon>Viridiplantae</taxon>
        <taxon>Streptophyta</taxon>
        <taxon>Embryophyta</taxon>
        <taxon>Tracheophyta</taxon>
        <taxon>Spermatophyta</taxon>
        <taxon>Magnoliopsida</taxon>
        <taxon>eudicotyledons</taxon>
        <taxon>Gunneridae</taxon>
        <taxon>Pentapetalae</taxon>
        <taxon>rosids</taxon>
        <taxon>malvids</taxon>
        <taxon>Brassicales</taxon>
        <taxon>Brassicaceae</taxon>
        <taxon>Brassiceae</taxon>
        <taxon>Brassica</taxon>
    </lineage>
</organism>
<accession>A0ABQ8AKS5</accession>
<feature type="transmembrane region" description="Helical" evidence="1">
    <location>
        <begin position="113"/>
        <end position="134"/>
    </location>
</feature>
<sequence length="174" mass="19682">RTEYHGQLKAKFAKLRTQLLEPPKVKVSDSSFLFFVTLSHIPNMVLVEVKLGLKLQHMVMDVFHLLAFQGPSLISLLTIMESSLWFLFVAVIWHCWKVHTVGDVIHKEKEEGAMFKSISFLAFIIPNALYHFLLEPKVIAVAKSSNLVLMVLDASKILTKELEAVGSSLNKRPP</sequence>